<dbReference type="Gene3D" id="1.20.5.110">
    <property type="match status" value="2"/>
</dbReference>
<dbReference type="PANTHER" id="PTHR19305:SF9">
    <property type="entry name" value="SYNAPTOSOMAL-ASSOCIATED PROTEIN 29"/>
    <property type="match status" value="1"/>
</dbReference>
<dbReference type="GO" id="GO:0098793">
    <property type="term" value="C:presynapse"/>
    <property type="evidence" value="ECO:0007669"/>
    <property type="project" value="GOC"/>
</dbReference>
<feature type="region of interest" description="Disordered" evidence="6">
    <location>
        <begin position="163"/>
        <end position="205"/>
    </location>
</feature>
<feature type="domain" description="T-SNARE coiled-coil homology" evidence="7">
    <location>
        <begin position="257"/>
        <end position="319"/>
    </location>
</feature>
<evidence type="ECO:0000256" key="1">
    <source>
        <dbReference type="ARBA" id="ARBA00009480"/>
    </source>
</evidence>
<dbReference type="GO" id="GO:0031201">
    <property type="term" value="C:SNARE complex"/>
    <property type="evidence" value="ECO:0007669"/>
    <property type="project" value="TreeGrafter"/>
</dbReference>
<keyword evidence="9" id="KW-1185">Reference proteome</keyword>
<evidence type="ECO:0000256" key="3">
    <source>
        <dbReference type="ARBA" id="ARBA00022927"/>
    </source>
</evidence>
<evidence type="ECO:0000313" key="8">
    <source>
        <dbReference type="EMBL" id="KAK2146518.1"/>
    </source>
</evidence>
<evidence type="ECO:0000256" key="6">
    <source>
        <dbReference type="SAM" id="MobiDB-lite"/>
    </source>
</evidence>
<gene>
    <name evidence="8" type="ORF">LSH36_602g00014</name>
</gene>
<proteinExistence type="inferred from homology"/>
<keyword evidence="4 5" id="KW-0175">Coiled coil</keyword>
<dbReference type="GO" id="GO:0005484">
    <property type="term" value="F:SNAP receptor activity"/>
    <property type="evidence" value="ECO:0007669"/>
    <property type="project" value="TreeGrafter"/>
</dbReference>
<dbReference type="PROSITE" id="PS50192">
    <property type="entry name" value="T_SNARE"/>
    <property type="match status" value="2"/>
</dbReference>
<dbReference type="CDD" id="cd15887">
    <property type="entry name" value="SNARE_SNAP29N"/>
    <property type="match status" value="1"/>
</dbReference>
<dbReference type="GO" id="GO:0015031">
    <property type="term" value="P:protein transport"/>
    <property type="evidence" value="ECO:0007669"/>
    <property type="project" value="UniProtKB-KW"/>
</dbReference>
<evidence type="ECO:0000259" key="7">
    <source>
        <dbReference type="PROSITE" id="PS50192"/>
    </source>
</evidence>
<dbReference type="PANTHER" id="PTHR19305">
    <property type="entry name" value="SYNAPTOSOMAL ASSOCIATED PROTEIN"/>
    <property type="match status" value="1"/>
</dbReference>
<feature type="domain" description="T-SNARE coiled-coil homology" evidence="7">
    <location>
        <begin position="87"/>
        <end position="149"/>
    </location>
</feature>
<evidence type="ECO:0000256" key="4">
    <source>
        <dbReference type="ARBA" id="ARBA00023054"/>
    </source>
</evidence>
<evidence type="ECO:0000313" key="9">
    <source>
        <dbReference type="Proteomes" id="UP001208570"/>
    </source>
</evidence>
<dbReference type="EMBL" id="JAODUP010000602">
    <property type="protein sequence ID" value="KAK2146518.1"/>
    <property type="molecule type" value="Genomic_DNA"/>
</dbReference>
<reference evidence="8" key="1">
    <citation type="journal article" date="2023" name="Mol. Biol. Evol.">
        <title>Third-Generation Sequencing Reveals the Adaptive Role of the Epigenome in Three Deep-Sea Polychaetes.</title>
        <authorList>
            <person name="Perez M."/>
            <person name="Aroh O."/>
            <person name="Sun Y."/>
            <person name="Lan Y."/>
            <person name="Juniper S.K."/>
            <person name="Young C.R."/>
            <person name="Angers B."/>
            <person name="Qian P.Y."/>
        </authorList>
    </citation>
    <scope>NUCLEOTIDE SEQUENCE</scope>
    <source>
        <strain evidence="8">P08H-3</strain>
    </source>
</reference>
<comment type="similarity">
    <text evidence="1">Belongs to the SNAP-25 family.</text>
</comment>
<organism evidence="8 9">
    <name type="scientific">Paralvinella palmiformis</name>
    <dbReference type="NCBI Taxonomy" id="53620"/>
    <lineage>
        <taxon>Eukaryota</taxon>
        <taxon>Metazoa</taxon>
        <taxon>Spiralia</taxon>
        <taxon>Lophotrochozoa</taxon>
        <taxon>Annelida</taxon>
        <taxon>Polychaeta</taxon>
        <taxon>Sedentaria</taxon>
        <taxon>Canalipalpata</taxon>
        <taxon>Terebellida</taxon>
        <taxon>Terebelliformia</taxon>
        <taxon>Alvinellidae</taxon>
        <taxon>Paralvinella</taxon>
    </lineage>
</organism>
<evidence type="ECO:0000256" key="5">
    <source>
        <dbReference type="SAM" id="Coils"/>
    </source>
</evidence>
<dbReference type="GO" id="GO:0031629">
    <property type="term" value="P:synaptic vesicle fusion to presynaptic active zone membrane"/>
    <property type="evidence" value="ECO:0007669"/>
    <property type="project" value="TreeGrafter"/>
</dbReference>
<sequence>IDTPSADLSLTFAHYHQQHFAAIVYKMAYSDSKNPFCIDDKDDFAFSQPIGKGYQSSGSKNPFMDEDQDEFENRPLSRYEQLQQKKERSMNNQLDSTQRALSSIYESEQMGVATAEELLQQGEQLGNTEIRLDKINQEMKTSQKHLNSIKSVFGGIKNWWQGKDKLTDGPSQPQKPASEPAPSLQKALNSSLSSGVKPAPHPALALKSEDGRGFYQDDEDLDNKFLSTGSGHYNKSSAVSSASTASQQNQMIRSGLVVADDKLDQNLDMMCEGMVRLKGLAKGLGEEIEKQNDQIDRITGKADRADIKLKDQNRQMRQILR</sequence>
<dbReference type="GO" id="GO:0019905">
    <property type="term" value="F:syntaxin binding"/>
    <property type="evidence" value="ECO:0007669"/>
    <property type="project" value="TreeGrafter"/>
</dbReference>
<dbReference type="SUPFAM" id="SSF58038">
    <property type="entry name" value="SNARE fusion complex"/>
    <property type="match status" value="2"/>
</dbReference>
<dbReference type="AlphaFoldDB" id="A0AAD9J5I8"/>
<name>A0AAD9J5I8_9ANNE</name>
<dbReference type="FunFam" id="1.20.5.110:FF:000041">
    <property type="entry name" value="Synaptosomal-associated protein 29"/>
    <property type="match status" value="1"/>
</dbReference>
<dbReference type="Proteomes" id="UP001208570">
    <property type="component" value="Unassembled WGS sequence"/>
</dbReference>
<dbReference type="SMART" id="SM00397">
    <property type="entry name" value="t_SNARE"/>
    <property type="match status" value="2"/>
</dbReference>
<feature type="non-terminal residue" evidence="8">
    <location>
        <position position="321"/>
    </location>
</feature>
<dbReference type="InterPro" id="IPR000727">
    <property type="entry name" value="T_SNARE_dom"/>
</dbReference>
<accession>A0AAD9J5I8</accession>
<keyword evidence="3" id="KW-0653">Protein transport</keyword>
<feature type="region of interest" description="Disordered" evidence="6">
    <location>
        <begin position="48"/>
        <end position="72"/>
    </location>
</feature>
<keyword evidence="2" id="KW-0813">Transport</keyword>
<dbReference type="GO" id="GO:0016082">
    <property type="term" value="P:synaptic vesicle priming"/>
    <property type="evidence" value="ECO:0007669"/>
    <property type="project" value="TreeGrafter"/>
</dbReference>
<dbReference type="CDD" id="cd15856">
    <property type="entry name" value="SNARE_SNAP29C"/>
    <property type="match status" value="1"/>
</dbReference>
<dbReference type="GO" id="GO:0005886">
    <property type="term" value="C:plasma membrane"/>
    <property type="evidence" value="ECO:0007669"/>
    <property type="project" value="TreeGrafter"/>
</dbReference>
<evidence type="ECO:0000256" key="2">
    <source>
        <dbReference type="ARBA" id="ARBA00022448"/>
    </source>
</evidence>
<protein>
    <recommendedName>
        <fullName evidence="7">t-SNARE coiled-coil homology domain-containing protein</fullName>
    </recommendedName>
</protein>
<comment type="caution">
    <text evidence="8">The sequence shown here is derived from an EMBL/GenBank/DDBJ whole genome shotgun (WGS) entry which is preliminary data.</text>
</comment>
<feature type="coiled-coil region" evidence="5">
    <location>
        <begin position="281"/>
        <end position="308"/>
    </location>
</feature>